<evidence type="ECO:0000256" key="5">
    <source>
        <dbReference type="ARBA" id="ARBA00022801"/>
    </source>
</evidence>
<evidence type="ECO:0000256" key="2">
    <source>
        <dbReference type="ARBA" id="ARBA00022670"/>
    </source>
</evidence>
<evidence type="ECO:0000256" key="4">
    <source>
        <dbReference type="ARBA" id="ARBA00022729"/>
    </source>
</evidence>
<gene>
    <name evidence="11" type="ORF">FA13DRAFT_1806173</name>
</gene>
<keyword evidence="7" id="KW-0482">Metalloprotease</keyword>
<protein>
    <submittedName>
        <fullName evidence="11">Zincin</fullName>
    </submittedName>
</protein>
<feature type="domain" description="Peptidase M43 pregnancy-associated plasma-A" evidence="10">
    <location>
        <begin position="165"/>
        <end position="269"/>
    </location>
</feature>
<evidence type="ECO:0000256" key="7">
    <source>
        <dbReference type="ARBA" id="ARBA00023049"/>
    </source>
</evidence>
<sequence length="275" mass="29448">MLLTKVVALSLSFASVWAAPSPPPQSSEVLEVENAFTASKTAPKFKSLKASAAIEVYWHVVSKNSSVAGGNILDSQIAAQITILNEAYSTTGLSFSLAGVDRVVNATWFNKVTDGTREQTEMKRALRKGGAYDLNVYSSGFVEDPRRLLGYATWPWDYAANPQNDGVVIHSGTVPGGDNAPYNLGHTLTHEAGHWVGLLHTFQGGCNGAGDQVADTPPEARPAFGCEVGRDTCTADRLPDPVHNFMDYSDDSCMTEFTAGQAARLTAAIATYRTQ</sequence>
<dbReference type="PANTHER" id="PTHR47466">
    <property type="match status" value="1"/>
</dbReference>
<keyword evidence="4 9" id="KW-0732">Signal</keyword>
<dbReference type="PANTHER" id="PTHR47466:SF1">
    <property type="entry name" value="METALLOPROTEASE MEP1 (AFU_ORTHOLOGUE AFUA_1G07730)-RELATED"/>
    <property type="match status" value="1"/>
</dbReference>
<accession>A0A4Y7RQG3</accession>
<evidence type="ECO:0000256" key="3">
    <source>
        <dbReference type="ARBA" id="ARBA00022723"/>
    </source>
</evidence>
<dbReference type="CDD" id="cd04275">
    <property type="entry name" value="ZnMc_pappalysin_like"/>
    <property type="match status" value="1"/>
</dbReference>
<keyword evidence="5" id="KW-0378">Hydrolase</keyword>
<organism evidence="11 12">
    <name type="scientific">Coprinellus micaceus</name>
    <name type="common">Glistening ink-cap mushroom</name>
    <name type="synonym">Coprinus micaceus</name>
    <dbReference type="NCBI Taxonomy" id="71717"/>
    <lineage>
        <taxon>Eukaryota</taxon>
        <taxon>Fungi</taxon>
        <taxon>Dikarya</taxon>
        <taxon>Basidiomycota</taxon>
        <taxon>Agaricomycotina</taxon>
        <taxon>Agaricomycetes</taxon>
        <taxon>Agaricomycetidae</taxon>
        <taxon>Agaricales</taxon>
        <taxon>Agaricineae</taxon>
        <taxon>Psathyrellaceae</taxon>
        <taxon>Coprinellus</taxon>
    </lineage>
</organism>
<dbReference type="EMBL" id="QPFP01000455">
    <property type="protein sequence ID" value="TEB11083.1"/>
    <property type="molecule type" value="Genomic_DNA"/>
</dbReference>
<keyword evidence="12" id="KW-1185">Reference proteome</keyword>
<evidence type="ECO:0000256" key="9">
    <source>
        <dbReference type="SAM" id="SignalP"/>
    </source>
</evidence>
<dbReference type="InterPro" id="IPR024079">
    <property type="entry name" value="MetalloPept_cat_dom_sf"/>
</dbReference>
<evidence type="ECO:0000313" key="11">
    <source>
        <dbReference type="EMBL" id="TEB11083.1"/>
    </source>
</evidence>
<reference evidence="11 12" key="1">
    <citation type="journal article" date="2019" name="Nat. Ecol. Evol.">
        <title>Megaphylogeny resolves global patterns of mushroom evolution.</title>
        <authorList>
            <person name="Varga T."/>
            <person name="Krizsan K."/>
            <person name="Foldi C."/>
            <person name="Dima B."/>
            <person name="Sanchez-Garcia M."/>
            <person name="Sanchez-Ramirez S."/>
            <person name="Szollosi G.J."/>
            <person name="Szarkandi J.G."/>
            <person name="Papp V."/>
            <person name="Albert L."/>
            <person name="Andreopoulos W."/>
            <person name="Angelini C."/>
            <person name="Antonin V."/>
            <person name="Barry K.W."/>
            <person name="Bougher N.L."/>
            <person name="Buchanan P."/>
            <person name="Buyck B."/>
            <person name="Bense V."/>
            <person name="Catcheside P."/>
            <person name="Chovatia M."/>
            <person name="Cooper J."/>
            <person name="Damon W."/>
            <person name="Desjardin D."/>
            <person name="Finy P."/>
            <person name="Geml J."/>
            <person name="Haridas S."/>
            <person name="Hughes K."/>
            <person name="Justo A."/>
            <person name="Karasinski D."/>
            <person name="Kautmanova I."/>
            <person name="Kiss B."/>
            <person name="Kocsube S."/>
            <person name="Kotiranta H."/>
            <person name="LaButti K.M."/>
            <person name="Lechner B.E."/>
            <person name="Liimatainen K."/>
            <person name="Lipzen A."/>
            <person name="Lukacs Z."/>
            <person name="Mihaltcheva S."/>
            <person name="Morgado L.N."/>
            <person name="Niskanen T."/>
            <person name="Noordeloos M.E."/>
            <person name="Ohm R.A."/>
            <person name="Ortiz-Santana B."/>
            <person name="Ovrebo C."/>
            <person name="Racz N."/>
            <person name="Riley R."/>
            <person name="Savchenko A."/>
            <person name="Shiryaev A."/>
            <person name="Soop K."/>
            <person name="Spirin V."/>
            <person name="Szebenyi C."/>
            <person name="Tomsovsky M."/>
            <person name="Tulloss R.E."/>
            <person name="Uehling J."/>
            <person name="Grigoriev I.V."/>
            <person name="Vagvolgyi C."/>
            <person name="Papp T."/>
            <person name="Martin F.M."/>
            <person name="Miettinen O."/>
            <person name="Hibbett D.S."/>
            <person name="Nagy L.G."/>
        </authorList>
    </citation>
    <scope>NUCLEOTIDE SEQUENCE [LARGE SCALE GENOMIC DNA]</scope>
    <source>
        <strain evidence="11 12">FP101781</strain>
    </source>
</reference>
<name>A0A4Y7RQG3_COPMI</name>
<dbReference type="SUPFAM" id="SSF55486">
    <property type="entry name" value="Metalloproteases ('zincins'), catalytic domain"/>
    <property type="match status" value="1"/>
</dbReference>
<feature type="signal peptide" evidence="9">
    <location>
        <begin position="1"/>
        <end position="18"/>
    </location>
</feature>
<dbReference type="Pfam" id="PF05572">
    <property type="entry name" value="Peptidase_M43"/>
    <property type="match status" value="1"/>
</dbReference>
<comment type="caution">
    <text evidence="11">The sequence shown here is derived from an EMBL/GenBank/DDBJ whole genome shotgun (WGS) entry which is preliminary data.</text>
</comment>
<dbReference type="GO" id="GO:0008237">
    <property type="term" value="F:metallopeptidase activity"/>
    <property type="evidence" value="ECO:0007669"/>
    <property type="project" value="UniProtKB-KW"/>
</dbReference>
<keyword evidence="8" id="KW-1015">Disulfide bond</keyword>
<dbReference type="Proteomes" id="UP000298030">
    <property type="component" value="Unassembled WGS sequence"/>
</dbReference>
<feature type="chain" id="PRO_5021501313" evidence="9">
    <location>
        <begin position="19"/>
        <end position="275"/>
    </location>
</feature>
<dbReference type="OrthoDB" id="536211at2759"/>
<keyword evidence="2" id="KW-0645">Protease</keyword>
<evidence type="ECO:0000256" key="8">
    <source>
        <dbReference type="ARBA" id="ARBA00023157"/>
    </source>
</evidence>
<evidence type="ECO:0000313" key="12">
    <source>
        <dbReference type="Proteomes" id="UP000298030"/>
    </source>
</evidence>
<dbReference type="InterPro" id="IPR008754">
    <property type="entry name" value="Peptidase_M43"/>
</dbReference>
<dbReference type="AlphaFoldDB" id="A0A4Y7RQG3"/>
<evidence type="ECO:0000259" key="10">
    <source>
        <dbReference type="Pfam" id="PF05572"/>
    </source>
</evidence>
<dbReference type="GO" id="GO:0046872">
    <property type="term" value="F:metal ion binding"/>
    <property type="evidence" value="ECO:0007669"/>
    <property type="project" value="UniProtKB-KW"/>
</dbReference>
<proteinExistence type="inferred from homology"/>
<keyword evidence="6" id="KW-0862">Zinc</keyword>
<dbReference type="Gene3D" id="3.40.390.10">
    <property type="entry name" value="Collagenase (Catalytic Domain)"/>
    <property type="match status" value="1"/>
</dbReference>
<evidence type="ECO:0000256" key="6">
    <source>
        <dbReference type="ARBA" id="ARBA00022833"/>
    </source>
</evidence>
<keyword evidence="3" id="KW-0479">Metal-binding</keyword>
<evidence type="ECO:0000256" key="1">
    <source>
        <dbReference type="ARBA" id="ARBA00008721"/>
    </source>
</evidence>
<comment type="similarity">
    <text evidence="1">Belongs to the peptidase M43B family.</text>
</comment>
<dbReference type="GO" id="GO:0006508">
    <property type="term" value="P:proteolysis"/>
    <property type="evidence" value="ECO:0007669"/>
    <property type="project" value="UniProtKB-KW"/>
</dbReference>